<evidence type="ECO:0000256" key="7">
    <source>
        <dbReference type="ARBA" id="ARBA00023128"/>
    </source>
</evidence>
<evidence type="ECO:0000256" key="3">
    <source>
        <dbReference type="ARBA" id="ARBA00022448"/>
    </source>
</evidence>
<keyword evidence="8" id="KW-0472">Membrane</keyword>
<keyword evidence="5 9" id="KW-0999">Mitochondrion inner membrane</keyword>
<comment type="function">
    <text evidence="9">Mediates the uptake of pyruvate into mitochondria.</text>
</comment>
<dbReference type="InterPro" id="IPR005336">
    <property type="entry name" value="MPC"/>
</dbReference>
<protein>
    <recommendedName>
        <fullName evidence="9">Mitochondrial pyruvate carrier</fullName>
    </recommendedName>
</protein>
<keyword evidence="3 9" id="KW-0813">Transport</keyword>
<evidence type="ECO:0000256" key="1">
    <source>
        <dbReference type="ARBA" id="ARBA00004448"/>
    </source>
</evidence>
<comment type="caution">
    <text evidence="10">The sequence shown here is derived from an EMBL/GenBank/DDBJ whole genome shotgun (WGS) entry which is preliminary data.</text>
</comment>
<evidence type="ECO:0000256" key="9">
    <source>
        <dbReference type="RuleBase" id="RU363100"/>
    </source>
</evidence>
<comment type="similarity">
    <text evidence="2 9">Belongs to the mitochondrial pyruvate carrier (MPC) (TC 2.A.105) family.</text>
</comment>
<evidence type="ECO:0000313" key="10">
    <source>
        <dbReference type="EMBL" id="KAJ6215845.1"/>
    </source>
</evidence>
<dbReference type="EMBL" id="JAPWDV010000004">
    <property type="protein sequence ID" value="KAJ6215845.1"/>
    <property type="molecule type" value="Genomic_DNA"/>
</dbReference>
<evidence type="ECO:0000256" key="2">
    <source>
        <dbReference type="ARBA" id="ARBA00006416"/>
    </source>
</evidence>
<dbReference type="OrthoDB" id="869189at2759"/>
<keyword evidence="6" id="KW-1133">Transmembrane helix</keyword>
<dbReference type="PANTHER" id="PTHR14154">
    <property type="entry name" value="UPF0041 BRAIN PROTEIN 44-RELATED"/>
    <property type="match status" value="1"/>
</dbReference>
<proteinExistence type="inferred from homology"/>
<dbReference type="Pfam" id="PF03650">
    <property type="entry name" value="MPC"/>
    <property type="match status" value="1"/>
</dbReference>
<evidence type="ECO:0000256" key="8">
    <source>
        <dbReference type="ARBA" id="ARBA00023136"/>
    </source>
</evidence>
<dbReference type="AlphaFoldDB" id="A0A9Q0RIY6"/>
<evidence type="ECO:0000313" key="11">
    <source>
        <dbReference type="Proteomes" id="UP001142055"/>
    </source>
</evidence>
<evidence type="ECO:0000256" key="6">
    <source>
        <dbReference type="ARBA" id="ARBA00022989"/>
    </source>
</evidence>
<keyword evidence="11" id="KW-1185">Reference proteome</keyword>
<evidence type="ECO:0000256" key="4">
    <source>
        <dbReference type="ARBA" id="ARBA00022692"/>
    </source>
</evidence>
<dbReference type="GO" id="GO:0005743">
    <property type="term" value="C:mitochondrial inner membrane"/>
    <property type="evidence" value="ECO:0007669"/>
    <property type="project" value="UniProtKB-SubCell"/>
</dbReference>
<keyword evidence="7 9" id="KW-0496">Mitochondrion</keyword>
<dbReference type="Proteomes" id="UP001142055">
    <property type="component" value="Chromosome 4"/>
</dbReference>
<keyword evidence="4" id="KW-0812">Transmembrane</keyword>
<dbReference type="OMA" id="VYQHPRS"/>
<accession>A0A9Q0RIY6</accession>
<sequence length="126" mass="13931">MASAMYRVAVNVADRFVPTRLRPLWEHPTGPKTIFFWAPAMKWSLVIAGLADIARPVEKISMGQTASLAATGLVWSRYSMVIIPKNYPLFSVNFFVALTNVCQMGRIALHSSTTSSDESIPNDEAK</sequence>
<gene>
    <name evidence="10" type="ORF">RDWZM_010345</name>
</gene>
<evidence type="ECO:0000256" key="5">
    <source>
        <dbReference type="ARBA" id="ARBA00022792"/>
    </source>
</evidence>
<name>A0A9Q0RIY6_BLOTA</name>
<comment type="subcellular location">
    <subcellularLocation>
        <location evidence="1 9">Mitochondrion inner membrane</location>
        <topology evidence="1 9">Multi-pass membrane protein</topology>
    </subcellularLocation>
</comment>
<reference evidence="10" key="1">
    <citation type="submission" date="2022-12" db="EMBL/GenBank/DDBJ databases">
        <title>Genome assemblies of Blomia tropicalis.</title>
        <authorList>
            <person name="Cui Y."/>
        </authorList>
    </citation>
    <scope>NUCLEOTIDE SEQUENCE</scope>
    <source>
        <tissue evidence="10">Adult mites</tissue>
    </source>
</reference>
<dbReference type="GO" id="GO:0006850">
    <property type="term" value="P:pyruvate import into mitochondria"/>
    <property type="evidence" value="ECO:0007669"/>
    <property type="project" value="InterPro"/>
</dbReference>
<organism evidence="10 11">
    <name type="scientific">Blomia tropicalis</name>
    <name type="common">Mite</name>
    <dbReference type="NCBI Taxonomy" id="40697"/>
    <lineage>
        <taxon>Eukaryota</taxon>
        <taxon>Metazoa</taxon>
        <taxon>Ecdysozoa</taxon>
        <taxon>Arthropoda</taxon>
        <taxon>Chelicerata</taxon>
        <taxon>Arachnida</taxon>
        <taxon>Acari</taxon>
        <taxon>Acariformes</taxon>
        <taxon>Sarcoptiformes</taxon>
        <taxon>Astigmata</taxon>
        <taxon>Glycyphagoidea</taxon>
        <taxon>Echimyopodidae</taxon>
        <taxon>Blomia</taxon>
    </lineage>
</organism>